<dbReference type="Pfam" id="PF00753">
    <property type="entry name" value="Lactamase_B"/>
    <property type="match status" value="1"/>
</dbReference>
<sequence>MRQLTDGVHQLLGRPPHFINAYLVDDVLVDAGTPAAARRILRELRDRQVAAHVVTHAHPDHFGSSHAVCEALGIPLWTGAADAEAIETATPVVGPGRIPALMAKSKMPPAHPVTRRLVQGDQVGSFTVLDVPGHSPGHIALWREADRTLLCGDVFFRLPRLSEPWKFLTVDVQRNYDSMRRLAELRPELVLFGHGRPLRDPDRLARVAEALPASRTRF</sequence>
<dbReference type="HOGENOM" id="CLU_030571_2_4_11"/>
<evidence type="ECO:0000313" key="2">
    <source>
        <dbReference type="EMBL" id="ADB29493.1"/>
    </source>
</evidence>
<dbReference type="KEGG" id="kfl:Kfla_0369"/>
<feature type="domain" description="Metallo-beta-lactamase" evidence="1">
    <location>
        <begin position="18"/>
        <end position="194"/>
    </location>
</feature>
<protein>
    <submittedName>
        <fullName evidence="2">Beta-lactamase domain protein</fullName>
    </submittedName>
</protein>
<dbReference type="EMBL" id="CP001736">
    <property type="protein sequence ID" value="ADB29493.1"/>
    <property type="molecule type" value="Genomic_DNA"/>
</dbReference>
<dbReference type="InterPro" id="IPR050855">
    <property type="entry name" value="NDM-1-like"/>
</dbReference>
<dbReference type="Proteomes" id="UP000007967">
    <property type="component" value="Chromosome"/>
</dbReference>
<organism evidence="2 3">
    <name type="scientific">Kribbella flavida (strain DSM 17836 / JCM 10339 / NBRC 14399)</name>
    <dbReference type="NCBI Taxonomy" id="479435"/>
    <lineage>
        <taxon>Bacteria</taxon>
        <taxon>Bacillati</taxon>
        <taxon>Actinomycetota</taxon>
        <taxon>Actinomycetes</taxon>
        <taxon>Propionibacteriales</taxon>
        <taxon>Kribbellaceae</taxon>
        <taxon>Kribbella</taxon>
    </lineage>
</organism>
<dbReference type="PANTHER" id="PTHR42951">
    <property type="entry name" value="METALLO-BETA-LACTAMASE DOMAIN-CONTAINING"/>
    <property type="match status" value="1"/>
</dbReference>
<dbReference type="SMART" id="SM00849">
    <property type="entry name" value="Lactamase_B"/>
    <property type="match status" value="1"/>
</dbReference>
<dbReference type="SUPFAM" id="SSF56281">
    <property type="entry name" value="Metallo-hydrolase/oxidoreductase"/>
    <property type="match status" value="1"/>
</dbReference>
<dbReference type="CDD" id="cd07721">
    <property type="entry name" value="yflN-like_MBL-fold"/>
    <property type="match status" value="1"/>
</dbReference>
<reference evidence="2 3" key="2">
    <citation type="journal article" date="2010" name="Stand. Genomic Sci.">
        <title>Complete genome sequence of Kribbella flavida type strain (IFO 14399).</title>
        <authorList>
            <person name="Pukall R."/>
            <person name="Lapidus A."/>
            <person name="Glavina Del Rio T."/>
            <person name="Copeland A."/>
            <person name="Tice H."/>
            <person name="Cheng J.-F."/>
            <person name="Lucas S."/>
            <person name="Chen F."/>
            <person name="Nolan M."/>
            <person name="LaButti K."/>
            <person name="Pati A."/>
            <person name="Ivanova N."/>
            <person name="Mavrommatis K."/>
            <person name="Mikhailova N."/>
            <person name="Pitluck S."/>
            <person name="Bruce D."/>
            <person name="Goodwin L."/>
            <person name="Land M."/>
            <person name="Hauser L."/>
            <person name="Chang Y.-J."/>
            <person name="Jeffries C.D."/>
            <person name="Chen A."/>
            <person name="Palaniappan K."/>
            <person name="Chain P."/>
            <person name="Rohde M."/>
            <person name="Goeker M."/>
            <person name="Bristow J."/>
            <person name="Eisen J.A."/>
            <person name="Markowitz V."/>
            <person name="Hugenholtz P."/>
            <person name="Kyrpides N.C."/>
            <person name="Klenk H.-P."/>
            <person name="Brettin T."/>
        </authorList>
    </citation>
    <scope>NUCLEOTIDE SEQUENCE [LARGE SCALE GENOMIC DNA]</scope>
    <source>
        <strain evidence="3">DSM 17836 / JCM 10339 / NBRC 14399</strain>
    </source>
</reference>
<dbReference type="eggNOG" id="COG0491">
    <property type="taxonomic scope" value="Bacteria"/>
</dbReference>
<dbReference type="PANTHER" id="PTHR42951:SF17">
    <property type="entry name" value="METALLO-BETA-LACTAMASE DOMAIN-CONTAINING PROTEIN"/>
    <property type="match status" value="1"/>
</dbReference>
<evidence type="ECO:0000259" key="1">
    <source>
        <dbReference type="SMART" id="SM00849"/>
    </source>
</evidence>
<accession>D2PUH5</accession>
<dbReference type="InterPro" id="IPR001279">
    <property type="entry name" value="Metallo-B-lactamas"/>
</dbReference>
<proteinExistence type="predicted"/>
<dbReference type="InterPro" id="IPR036866">
    <property type="entry name" value="RibonucZ/Hydroxyglut_hydro"/>
</dbReference>
<dbReference type="OrthoDB" id="3196337at2"/>
<dbReference type="STRING" id="479435.Kfla_0369"/>
<dbReference type="Gene3D" id="3.60.15.10">
    <property type="entry name" value="Ribonuclease Z/Hydroxyacylglutathione hydrolase-like"/>
    <property type="match status" value="1"/>
</dbReference>
<reference evidence="3" key="1">
    <citation type="submission" date="2009-09" db="EMBL/GenBank/DDBJ databases">
        <title>The complete genome of Kribbella flavida DSM 17836.</title>
        <authorList>
            <consortium name="US DOE Joint Genome Institute (JGI-PGF)"/>
            <person name="Lucas S."/>
            <person name="Copeland A."/>
            <person name="Lapidus A."/>
            <person name="Glavina del Rio T."/>
            <person name="Dalin E."/>
            <person name="Tice H."/>
            <person name="Bruce D."/>
            <person name="Goodwin L."/>
            <person name="Pitluck S."/>
            <person name="Kyrpides N."/>
            <person name="Mavromatis K."/>
            <person name="Ivanova N."/>
            <person name="Saunders E."/>
            <person name="Brettin T."/>
            <person name="Detter J.C."/>
            <person name="Han C."/>
            <person name="Larimer F."/>
            <person name="Land M."/>
            <person name="Hauser L."/>
            <person name="Markowitz V."/>
            <person name="Cheng J.-F."/>
            <person name="Hugenholtz P."/>
            <person name="Woyke T."/>
            <person name="Wu D."/>
            <person name="Pukall R."/>
            <person name="Klenk H.-P."/>
            <person name="Eisen J.A."/>
        </authorList>
    </citation>
    <scope>NUCLEOTIDE SEQUENCE [LARGE SCALE GENOMIC DNA]</scope>
    <source>
        <strain evidence="3">DSM 17836 / JCM 10339 / NBRC 14399</strain>
    </source>
</reference>
<keyword evidence="3" id="KW-1185">Reference proteome</keyword>
<dbReference type="AlphaFoldDB" id="D2PUH5"/>
<name>D2PUH5_KRIFD</name>
<gene>
    <name evidence="2" type="ordered locus">Kfla_0369</name>
</gene>
<evidence type="ECO:0000313" key="3">
    <source>
        <dbReference type="Proteomes" id="UP000007967"/>
    </source>
</evidence>
<dbReference type="RefSeq" id="WP_012918050.1">
    <property type="nucleotide sequence ID" value="NC_013729.1"/>
</dbReference>